<comment type="caution">
    <text evidence="1">The sequence shown here is derived from an EMBL/GenBank/DDBJ whole genome shotgun (WGS) entry which is preliminary data.</text>
</comment>
<sequence>MIRLIMAILAMSILYDSTKADVVTLPDGEDLVPVDEALNEYEFADSYLTPSQLGAFGIGDTIVEGSILNASMSDEDAFTFHIAPGTQLESITLDYATGATRHFFGLDTGTSLTFPENYDGQSLLVAHLFSDSDSGADLLTINTPGDNYNSIAPPGSLGAGDYSVWIRETDLEDFDYSMTFRVSAVAIPEPSALAALVSGGVVVALRRRSRQS</sequence>
<name>A0ABT7PEU9_9BACT</name>
<reference evidence="1 2" key="1">
    <citation type="submission" date="2023-06" db="EMBL/GenBank/DDBJ databases">
        <title>Roseiconus lacunae JC819 isolated from Gulf of Mannar region, Tamil Nadu.</title>
        <authorList>
            <person name="Pk S."/>
            <person name="Ch S."/>
            <person name="Ch V.R."/>
        </authorList>
    </citation>
    <scope>NUCLEOTIDE SEQUENCE [LARGE SCALE GENOMIC DNA]</scope>
    <source>
        <strain evidence="1 2">JC819</strain>
    </source>
</reference>
<keyword evidence="2" id="KW-1185">Reference proteome</keyword>
<gene>
    <name evidence="1" type="ORF">QTN89_06225</name>
</gene>
<organism evidence="1 2">
    <name type="scientific">Roseiconus lacunae</name>
    <dbReference type="NCBI Taxonomy" id="2605694"/>
    <lineage>
        <taxon>Bacteria</taxon>
        <taxon>Pseudomonadati</taxon>
        <taxon>Planctomycetota</taxon>
        <taxon>Planctomycetia</taxon>
        <taxon>Pirellulales</taxon>
        <taxon>Pirellulaceae</taxon>
        <taxon>Roseiconus</taxon>
    </lineage>
</organism>
<dbReference type="InterPro" id="IPR013424">
    <property type="entry name" value="Ice-binding_C"/>
</dbReference>
<dbReference type="Proteomes" id="UP001239462">
    <property type="component" value="Unassembled WGS sequence"/>
</dbReference>
<accession>A0ABT7PEU9</accession>
<protein>
    <submittedName>
        <fullName evidence="1">PEP-CTERM sorting domain-containing protein</fullName>
    </submittedName>
</protein>
<dbReference type="EMBL" id="JASZZN010000004">
    <property type="protein sequence ID" value="MDM4015018.1"/>
    <property type="molecule type" value="Genomic_DNA"/>
</dbReference>
<dbReference type="NCBIfam" id="TIGR02595">
    <property type="entry name" value="PEP_CTERM"/>
    <property type="match status" value="1"/>
</dbReference>
<evidence type="ECO:0000313" key="1">
    <source>
        <dbReference type="EMBL" id="MDM4015018.1"/>
    </source>
</evidence>
<proteinExistence type="predicted"/>
<evidence type="ECO:0000313" key="2">
    <source>
        <dbReference type="Proteomes" id="UP001239462"/>
    </source>
</evidence>
<dbReference type="RefSeq" id="WP_289162591.1">
    <property type="nucleotide sequence ID" value="NZ_JASZZN010000004.1"/>
</dbReference>